<dbReference type="InterPro" id="IPR012533">
    <property type="entry name" value="YcnI-copper_dom"/>
</dbReference>
<dbReference type="EMBL" id="JACHJP010000007">
    <property type="protein sequence ID" value="MBB4918723.1"/>
    <property type="molecule type" value="Genomic_DNA"/>
</dbReference>
<dbReference type="InterPro" id="IPR038507">
    <property type="entry name" value="YcnI-like_sf"/>
</dbReference>
<dbReference type="AlphaFoldDB" id="A0A7W7QS69"/>
<evidence type="ECO:0000313" key="6">
    <source>
        <dbReference type="Proteomes" id="UP000552644"/>
    </source>
</evidence>
<organism evidence="5 6">
    <name type="scientific">Streptosporangium saharense</name>
    <dbReference type="NCBI Taxonomy" id="1706840"/>
    <lineage>
        <taxon>Bacteria</taxon>
        <taxon>Bacillati</taxon>
        <taxon>Actinomycetota</taxon>
        <taxon>Actinomycetes</taxon>
        <taxon>Streptosporangiales</taxon>
        <taxon>Streptosporangiaceae</taxon>
        <taxon>Streptosporangium</taxon>
    </lineage>
</organism>
<proteinExistence type="predicted"/>
<accession>A0A7W7QS69</accession>
<keyword evidence="3" id="KW-0732">Signal</keyword>
<feature type="region of interest" description="Disordered" evidence="1">
    <location>
        <begin position="164"/>
        <end position="194"/>
    </location>
</feature>
<protein>
    <recommendedName>
        <fullName evidence="4">YncI copper-binding domain-containing protein</fullName>
    </recommendedName>
</protein>
<feature type="compositionally biased region" description="Polar residues" evidence="1">
    <location>
        <begin position="166"/>
        <end position="178"/>
    </location>
</feature>
<name>A0A7W7QS69_9ACTN</name>
<sequence length="236" mass="24319">MNLLLRLAVVGALTVLALVALPALPASAHITVVADHAEQGGFAVLTVRVPNESPKAATTQIRLLLPEETPLAVVRVKPHPGWKARLTRLREAVTSVTWTADSGTGIGPDEFEEFQLSAGPLPATDELVLAATQTYDDGTTVRWDERSADGTTTLDHPAPVLFLSPPSASESPGAQQGSHALGAHGVRRPSPDADPGAGPALWLGLAGLASGLLGLVVAVTTALSARPSAPAVRQDT</sequence>
<evidence type="ECO:0000256" key="2">
    <source>
        <dbReference type="SAM" id="Phobius"/>
    </source>
</evidence>
<keyword evidence="2" id="KW-1133">Transmembrane helix</keyword>
<feature type="domain" description="YncI copper-binding" evidence="4">
    <location>
        <begin position="29"/>
        <end position="162"/>
    </location>
</feature>
<keyword evidence="2" id="KW-0472">Membrane</keyword>
<evidence type="ECO:0000259" key="4">
    <source>
        <dbReference type="Pfam" id="PF07987"/>
    </source>
</evidence>
<keyword evidence="6" id="KW-1185">Reference proteome</keyword>
<evidence type="ECO:0000256" key="1">
    <source>
        <dbReference type="SAM" id="MobiDB-lite"/>
    </source>
</evidence>
<feature type="transmembrane region" description="Helical" evidence="2">
    <location>
        <begin position="200"/>
        <end position="223"/>
    </location>
</feature>
<feature type="chain" id="PRO_5030518404" description="YncI copper-binding domain-containing protein" evidence="3">
    <location>
        <begin position="29"/>
        <end position="236"/>
    </location>
</feature>
<evidence type="ECO:0000313" key="5">
    <source>
        <dbReference type="EMBL" id="MBB4918723.1"/>
    </source>
</evidence>
<keyword evidence="2" id="KW-0812">Transmembrane</keyword>
<dbReference type="RefSeq" id="WP_184720243.1">
    <property type="nucleotide sequence ID" value="NZ_JACHJP010000007.1"/>
</dbReference>
<dbReference type="CDD" id="cd08545">
    <property type="entry name" value="YcnI_like"/>
    <property type="match status" value="1"/>
</dbReference>
<dbReference type="Proteomes" id="UP000552644">
    <property type="component" value="Unassembled WGS sequence"/>
</dbReference>
<comment type="caution">
    <text evidence="5">The sequence shown here is derived from an EMBL/GenBank/DDBJ whole genome shotgun (WGS) entry which is preliminary data.</text>
</comment>
<dbReference type="Gene3D" id="2.60.40.2230">
    <property type="entry name" value="Uncharacterised protein YcnI-like PF07987, DUF1775"/>
    <property type="match status" value="1"/>
</dbReference>
<evidence type="ECO:0000256" key="3">
    <source>
        <dbReference type="SAM" id="SignalP"/>
    </source>
</evidence>
<dbReference type="Pfam" id="PF07987">
    <property type="entry name" value="DUF1775"/>
    <property type="match status" value="1"/>
</dbReference>
<feature type="signal peptide" evidence="3">
    <location>
        <begin position="1"/>
        <end position="28"/>
    </location>
</feature>
<reference evidence="5 6" key="1">
    <citation type="submission" date="2020-08" db="EMBL/GenBank/DDBJ databases">
        <title>Genomic Encyclopedia of Type Strains, Phase III (KMG-III): the genomes of soil and plant-associated and newly described type strains.</title>
        <authorList>
            <person name="Whitman W."/>
        </authorList>
    </citation>
    <scope>NUCLEOTIDE SEQUENCE [LARGE SCALE GENOMIC DNA]</scope>
    <source>
        <strain evidence="5 6">CECT 8840</strain>
    </source>
</reference>
<gene>
    <name evidence="5" type="ORF">FHS44_005853</name>
</gene>